<dbReference type="AlphaFoldDB" id="A0A936F0I5"/>
<protein>
    <submittedName>
        <fullName evidence="1">DUF393 domain-containing protein</fullName>
    </submittedName>
</protein>
<evidence type="ECO:0000313" key="1">
    <source>
        <dbReference type="EMBL" id="MBK8571902.1"/>
    </source>
</evidence>
<dbReference type="Pfam" id="PF04134">
    <property type="entry name" value="DCC1-like"/>
    <property type="match status" value="1"/>
</dbReference>
<name>A0A936F0I5_9BACT</name>
<dbReference type="Proteomes" id="UP000709959">
    <property type="component" value="Unassembled WGS sequence"/>
</dbReference>
<dbReference type="GO" id="GO:0015035">
    <property type="term" value="F:protein-disulfide reductase activity"/>
    <property type="evidence" value="ECO:0007669"/>
    <property type="project" value="InterPro"/>
</dbReference>
<sequence length="133" mass="14714">MGPDQGLTHLFYDGGCGLCQRSVRFVAGRERSGQVHFAPLGGEAFQRLIPEATRNALPDSLLVRRSDGTLLARSGALIHLLGRMSPGWRLAGRVLAWFPEGLRDGAYDWVARRRRRGAACAWRQPASDPRFEA</sequence>
<dbReference type="InterPro" id="IPR007263">
    <property type="entry name" value="DCC1-like"/>
</dbReference>
<accession>A0A936F0I5</accession>
<proteinExistence type="predicted"/>
<gene>
    <name evidence="1" type="ORF">IPN91_04490</name>
</gene>
<reference evidence="1 2" key="1">
    <citation type="submission" date="2020-10" db="EMBL/GenBank/DDBJ databases">
        <title>Connecting structure to function with the recovery of over 1000 high-quality activated sludge metagenome-assembled genomes encoding full-length rRNA genes using long-read sequencing.</title>
        <authorList>
            <person name="Singleton C.M."/>
            <person name="Petriglieri F."/>
            <person name="Kristensen J.M."/>
            <person name="Kirkegaard R.H."/>
            <person name="Michaelsen T.Y."/>
            <person name="Andersen M.H."/>
            <person name="Karst S.M."/>
            <person name="Dueholm M.S."/>
            <person name="Nielsen P.H."/>
            <person name="Albertsen M."/>
        </authorList>
    </citation>
    <scope>NUCLEOTIDE SEQUENCE [LARGE SCALE GENOMIC DNA]</scope>
    <source>
        <strain evidence="1">OdNE_18-Q3-R46-58_MAXAC.008</strain>
    </source>
</reference>
<comment type="caution">
    <text evidence="1">The sequence shown here is derived from an EMBL/GenBank/DDBJ whole genome shotgun (WGS) entry which is preliminary data.</text>
</comment>
<organism evidence="1 2">
    <name type="scientific">Candidatus Geothrix odensensis</name>
    <dbReference type="NCBI Taxonomy" id="2954440"/>
    <lineage>
        <taxon>Bacteria</taxon>
        <taxon>Pseudomonadati</taxon>
        <taxon>Acidobacteriota</taxon>
        <taxon>Holophagae</taxon>
        <taxon>Holophagales</taxon>
        <taxon>Holophagaceae</taxon>
        <taxon>Geothrix</taxon>
    </lineage>
</organism>
<evidence type="ECO:0000313" key="2">
    <source>
        <dbReference type="Proteomes" id="UP000709959"/>
    </source>
</evidence>
<dbReference type="EMBL" id="JADKCH010000002">
    <property type="protein sequence ID" value="MBK8571902.1"/>
    <property type="molecule type" value="Genomic_DNA"/>
</dbReference>